<dbReference type="OrthoDB" id="9785673at2"/>
<evidence type="ECO:0000259" key="4">
    <source>
        <dbReference type="SMART" id="SM00967"/>
    </source>
</evidence>
<dbReference type="AlphaFoldDB" id="A0A1V9E491"/>
<dbReference type="GO" id="GO:0003723">
    <property type="term" value="F:RNA binding"/>
    <property type="evidence" value="ECO:0007669"/>
    <property type="project" value="InterPro"/>
</dbReference>
<comment type="similarity">
    <text evidence="1">Belongs to the class IV-like SAM-binding methyltransferase superfamily. RNA methyltransferase TrmH family.</text>
</comment>
<dbReference type="GO" id="GO:0005737">
    <property type="term" value="C:cytoplasm"/>
    <property type="evidence" value="ECO:0007669"/>
    <property type="project" value="UniProtKB-ARBA"/>
</dbReference>
<evidence type="ECO:0000256" key="1">
    <source>
        <dbReference type="ARBA" id="ARBA00007228"/>
    </source>
</evidence>
<evidence type="ECO:0000256" key="2">
    <source>
        <dbReference type="ARBA" id="ARBA00022603"/>
    </source>
</evidence>
<dbReference type="GO" id="GO:0006396">
    <property type="term" value="P:RNA processing"/>
    <property type="evidence" value="ECO:0007669"/>
    <property type="project" value="InterPro"/>
</dbReference>
<dbReference type="InterPro" id="IPR029064">
    <property type="entry name" value="Ribosomal_eL30-like_sf"/>
</dbReference>
<dbReference type="EMBL" id="LVXG01000067">
    <property type="protein sequence ID" value="OQP40881.1"/>
    <property type="molecule type" value="Genomic_DNA"/>
</dbReference>
<dbReference type="SUPFAM" id="SSF75217">
    <property type="entry name" value="alpha/beta knot"/>
    <property type="match status" value="1"/>
</dbReference>
<protein>
    <recommendedName>
        <fullName evidence="4">RNA 2-O ribose methyltransferase substrate binding domain-containing protein</fullName>
    </recommendedName>
</protein>
<dbReference type="InterPro" id="IPR029026">
    <property type="entry name" value="tRNA_m1G_MTases_N"/>
</dbReference>
<dbReference type="CDD" id="cd18109">
    <property type="entry name" value="SpoU-like_RNA-MTase"/>
    <property type="match status" value="1"/>
</dbReference>
<evidence type="ECO:0000313" key="6">
    <source>
        <dbReference type="Proteomes" id="UP000192610"/>
    </source>
</evidence>
<name>A0A1V9E491_9BACT</name>
<dbReference type="SMART" id="SM00967">
    <property type="entry name" value="SpoU_sub_bind"/>
    <property type="match status" value="1"/>
</dbReference>
<dbReference type="InterPro" id="IPR053888">
    <property type="entry name" value="MRM3-like_sub_bind"/>
</dbReference>
<dbReference type="STRING" id="354355.SAMN05660816_04085"/>
<accession>A0A1V9E491</accession>
<sequence length="242" mass="26343">MLIKSQVKYIQSLSHKKLRDSEGVFVAEGPKLINELLIAGLPLQQLYAVKEWIAEQGQQLTSPVTEIAPAELERISLLQTPNQVLGIFKKPVFTANRPARNTLSLMLDTIQDPGNLGTIIRCADWFGISQIFCSVDCADAYNPKVVQSTMGSITRVQVAYGDLVALLKAEPELPTYAAVLNGTDLRQLPPIKEGVLIIGNESKGISPAMLELCRNHITIPRHGKAESLNAAVATGIILSHII</sequence>
<organism evidence="5 6">
    <name type="scientific">Niastella yeongjuensis</name>
    <dbReference type="NCBI Taxonomy" id="354355"/>
    <lineage>
        <taxon>Bacteria</taxon>
        <taxon>Pseudomonadati</taxon>
        <taxon>Bacteroidota</taxon>
        <taxon>Chitinophagia</taxon>
        <taxon>Chitinophagales</taxon>
        <taxon>Chitinophagaceae</taxon>
        <taxon>Niastella</taxon>
    </lineage>
</organism>
<dbReference type="Gene3D" id="3.40.1280.10">
    <property type="match status" value="1"/>
</dbReference>
<dbReference type="Proteomes" id="UP000192610">
    <property type="component" value="Unassembled WGS sequence"/>
</dbReference>
<dbReference type="Gene3D" id="3.30.1330.30">
    <property type="match status" value="1"/>
</dbReference>
<dbReference type="Pfam" id="PF00588">
    <property type="entry name" value="SpoU_methylase"/>
    <property type="match status" value="1"/>
</dbReference>
<dbReference type="PANTHER" id="PTHR43191">
    <property type="entry name" value="RRNA METHYLTRANSFERASE 3"/>
    <property type="match status" value="1"/>
</dbReference>
<proteinExistence type="inferred from homology"/>
<dbReference type="InterPro" id="IPR013123">
    <property type="entry name" value="SpoU_subst-bd"/>
</dbReference>
<dbReference type="GO" id="GO:0032259">
    <property type="term" value="P:methylation"/>
    <property type="evidence" value="ECO:0007669"/>
    <property type="project" value="UniProtKB-KW"/>
</dbReference>
<dbReference type="PANTHER" id="PTHR43191:SF2">
    <property type="entry name" value="RRNA METHYLTRANSFERASE 3, MITOCHONDRIAL"/>
    <property type="match status" value="1"/>
</dbReference>
<keyword evidence="3" id="KW-0808">Transferase</keyword>
<comment type="caution">
    <text evidence="5">The sequence shown here is derived from an EMBL/GenBank/DDBJ whole genome shotgun (WGS) entry which is preliminary data.</text>
</comment>
<dbReference type="RefSeq" id="WP_081203863.1">
    <property type="nucleotide sequence ID" value="NZ_FOCZ01000007.1"/>
</dbReference>
<dbReference type="InterPro" id="IPR051259">
    <property type="entry name" value="rRNA_Methyltransferase"/>
</dbReference>
<dbReference type="SUPFAM" id="SSF55315">
    <property type="entry name" value="L30e-like"/>
    <property type="match status" value="1"/>
</dbReference>
<dbReference type="InterPro" id="IPR029028">
    <property type="entry name" value="Alpha/beta_knot_MTases"/>
</dbReference>
<gene>
    <name evidence="5" type="ORF">A4H97_14830</name>
</gene>
<dbReference type="GO" id="GO:0008173">
    <property type="term" value="F:RNA methyltransferase activity"/>
    <property type="evidence" value="ECO:0007669"/>
    <property type="project" value="InterPro"/>
</dbReference>
<keyword evidence="2" id="KW-0489">Methyltransferase</keyword>
<evidence type="ECO:0000313" key="5">
    <source>
        <dbReference type="EMBL" id="OQP40881.1"/>
    </source>
</evidence>
<reference evidence="6" key="1">
    <citation type="submission" date="2016-04" db="EMBL/GenBank/DDBJ databases">
        <authorList>
            <person name="Chen L."/>
            <person name="Zhuang W."/>
            <person name="Wang G."/>
        </authorList>
    </citation>
    <scope>NUCLEOTIDE SEQUENCE [LARGE SCALE GENOMIC DNA]</scope>
    <source>
        <strain evidence="6">17621</strain>
    </source>
</reference>
<dbReference type="Pfam" id="PF22435">
    <property type="entry name" value="MRM3-like_sub_bind"/>
    <property type="match status" value="1"/>
</dbReference>
<evidence type="ECO:0000256" key="3">
    <source>
        <dbReference type="ARBA" id="ARBA00022679"/>
    </source>
</evidence>
<dbReference type="InterPro" id="IPR001537">
    <property type="entry name" value="SpoU_MeTrfase"/>
</dbReference>
<feature type="domain" description="RNA 2-O ribose methyltransferase substrate binding" evidence="4">
    <location>
        <begin position="26"/>
        <end position="94"/>
    </location>
</feature>
<keyword evidence="6" id="KW-1185">Reference proteome</keyword>